<dbReference type="Proteomes" id="UP000095280">
    <property type="component" value="Unplaced"/>
</dbReference>
<evidence type="ECO:0000256" key="1">
    <source>
        <dbReference type="ARBA" id="ARBA00023002"/>
    </source>
</evidence>
<protein>
    <submittedName>
        <fullName evidence="5">PKS_AT domain-containing protein</fullName>
    </submittedName>
</protein>
<evidence type="ECO:0000256" key="3">
    <source>
        <dbReference type="SAM" id="Phobius"/>
    </source>
</evidence>
<dbReference type="InterPro" id="IPR038770">
    <property type="entry name" value="Na+/solute_symporter_sf"/>
</dbReference>
<dbReference type="InterPro" id="IPR036291">
    <property type="entry name" value="NAD(P)-bd_dom_sf"/>
</dbReference>
<keyword evidence="1" id="KW-0560">Oxidoreductase</keyword>
<dbReference type="AlphaFoldDB" id="A0A1I8HN15"/>
<dbReference type="PANTHER" id="PTHR43157:SF31">
    <property type="entry name" value="PHOSPHATIDYLINOSITOL-GLYCAN BIOSYNTHESIS CLASS F PROTEIN"/>
    <property type="match status" value="1"/>
</dbReference>
<dbReference type="Gene3D" id="3.40.50.720">
    <property type="entry name" value="NAD(P)-binding Rossmann-like Domain"/>
    <property type="match status" value="2"/>
</dbReference>
<dbReference type="GO" id="GO:0016491">
    <property type="term" value="F:oxidoreductase activity"/>
    <property type="evidence" value="ECO:0007669"/>
    <property type="project" value="UniProtKB-KW"/>
</dbReference>
<accession>A0A1I8HN15</accession>
<dbReference type="Gene3D" id="1.20.1530.20">
    <property type="match status" value="1"/>
</dbReference>
<feature type="region of interest" description="Disordered" evidence="2">
    <location>
        <begin position="176"/>
        <end position="219"/>
    </location>
</feature>
<sequence length="1181" mass="128184">GLHAAAVRGVARAGRPGAPQVAAVGKNLTKAIGPLSVLFVLTVAGFGSYVYFYLLELLVKFPIVIPFAGMLPWLGFILSYLITMAFRLPRPQSTAVALECGVQNAGIPIQLLLFSMAKPEGDIASIVPVAATILTPVPLYFTVAAYRIWKRCKAGEDGEGRSGSYELKGVANAGVEEDGEAEELGADAAAPRSGWACSSSAAAPSSSGTPKMPAKKAPKPRKFFMQLTKDSWTTSATPPMPPPLPSAMKPVQSPPRDEDSPGWRTEQFLMPADCFQLLQRTTDPQLRAIELLTQCRVRVYSDSGVEQPDCSRLTVRYRDRCGDPRTCERLLNSLLARRQPRGAAAARLQQLPSKPSPSALPVPAASASAAADAFDAVRLTACLGAIAEDILRGSSFVHCCGVASAAFAKAEYAALRGAGSPLRLPEEQVLSVDAASAEFAASCPSSSSCHYSSLRQPLREVRLAWHRFASIVRVSPAHINLGVAMATIEDSKRIAATIPGFSALPSARCVGNLQLPSQPQPFEQEADDDEADEDVLGPLPVAQLLRSLPIGLSVVTQRSNRIAAPVIRAASLQKFHENEVAIVTGANSGIGLEVSKLLASSGFIVVMACRSLDRANQAVSAMQNETTSLKSSGSFVPIRLDLSDYDSVRKFVSEFLAKFSRLDVLINNAGYTEDVTIKNRRLNSKGHEMTIATNHLGHFLLTKLLLQTLKDTASRHGAARILIVSSDMHKVQVGFHGLDFDDLFMERPGSFSGAQAYKSSKTMNILHCRKLARILEGTGVYVNALHPGFIPTTNIMRDYSKCTQCFCVCCFSGFCCCCRITRTPQEAAEHMFNIAAGVPPYNDKSGLYFYDGRARDVSEEASLPANEDRIWEWSEARMATNESKVAIVTGANSGIGLEVTKLLASSGFIVVMACRSLDRANQAVAAMQNETTSLKSSGSFVPMQLDLSDYDSVRKFVSEFLAKFSRLDVLINNAGYAEEFSRQQRNLNSKGHEMTIATNHLGHFLLTKMLLQTLKDTASRHGAARVLIVSSDYHTYTFRVKPLDFDDLFMEKPGAYSGSQAYKNSKAMNILHCRKLARMLEGTGVYVNALHPGFIPTTGFFRGCMRCFFICCFSGFCCCCRITRTPQEAAGHMFNIAAGVPPYEDKSGLYFYDGRSKPTSAETSLLANEDLLWEWSEAVTS</sequence>
<name>A0A1I8HN15_9PLAT</name>
<keyword evidence="3" id="KW-0472">Membrane</keyword>
<feature type="transmembrane region" description="Helical" evidence="3">
    <location>
        <begin position="35"/>
        <end position="55"/>
    </location>
</feature>
<feature type="compositionally biased region" description="Acidic residues" evidence="2">
    <location>
        <begin position="176"/>
        <end position="185"/>
    </location>
</feature>
<dbReference type="WBParaSite" id="maker-uti_cns_0007083-snap-gene-0.2-mRNA-1">
    <property type="protein sequence ID" value="maker-uti_cns_0007083-snap-gene-0.2-mRNA-1"/>
    <property type="gene ID" value="maker-uti_cns_0007083-snap-gene-0.2"/>
</dbReference>
<organism evidence="4 5">
    <name type="scientific">Macrostomum lignano</name>
    <dbReference type="NCBI Taxonomy" id="282301"/>
    <lineage>
        <taxon>Eukaryota</taxon>
        <taxon>Metazoa</taxon>
        <taxon>Spiralia</taxon>
        <taxon>Lophotrochozoa</taxon>
        <taxon>Platyhelminthes</taxon>
        <taxon>Rhabditophora</taxon>
        <taxon>Macrostomorpha</taxon>
        <taxon>Macrostomida</taxon>
        <taxon>Macrostomidae</taxon>
        <taxon>Macrostomum</taxon>
    </lineage>
</organism>
<evidence type="ECO:0000313" key="5">
    <source>
        <dbReference type="WBParaSite" id="maker-uti_cns_0007083-snap-gene-0.2-mRNA-1"/>
    </source>
</evidence>
<feature type="transmembrane region" description="Helical" evidence="3">
    <location>
        <begin position="123"/>
        <end position="143"/>
    </location>
</feature>
<keyword evidence="4" id="KW-1185">Reference proteome</keyword>
<feature type="region of interest" description="Disordered" evidence="2">
    <location>
        <begin position="232"/>
        <end position="262"/>
    </location>
</feature>
<dbReference type="InterPro" id="IPR002347">
    <property type="entry name" value="SDR_fam"/>
</dbReference>
<proteinExistence type="predicted"/>
<dbReference type="PANTHER" id="PTHR43157">
    <property type="entry name" value="PHOSPHATIDYLINOSITOL-GLYCAN BIOSYNTHESIS CLASS F PROTEIN-RELATED"/>
    <property type="match status" value="1"/>
</dbReference>
<evidence type="ECO:0000313" key="4">
    <source>
        <dbReference type="Proteomes" id="UP000095280"/>
    </source>
</evidence>
<dbReference type="PRINTS" id="PR00081">
    <property type="entry name" value="GDHRDH"/>
</dbReference>
<keyword evidence="3" id="KW-0812">Transmembrane</keyword>
<evidence type="ECO:0000256" key="2">
    <source>
        <dbReference type="SAM" id="MobiDB-lite"/>
    </source>
</evidence>
<reference evidence="5" key="1">
    <citation type="submission" date="2016-11" db="UniProtKB">
        <authorList>
            <consortium name="WormBaseParasite"/>
        </authorList>
    </citation>
    <scope>IDENTIFICATION</scope>
</reference>
<dbReference type="Pfam" id="PF00106">
    <property type="entry name" value="adh_short"/>
    <property type="match status" value="2"/>
</dbReference>
<keyword evidence="3" id="KW-1133">Transmembrane helix</keyword>
<feature type="compositionally biased region" description="Low complexity" evidence="2">
    <location>
        <begin position="186"/>
        <end position="212"/>
    </location>
</feature>
<dbReference type="SUPFAM" id="SSF51735">
    <property type="entry name" value="NAD(P)-binding Rossmann-fold domains"/>
    <property type="match status" value="2"/>
</dbReference>
<feature type="transmembrane region" description="Helical" evidence="3">
    <location>
        <begin position="61"/>
        <end position="83"/>
    </location>
</feature>